<feature type="transmembrane region" description="Helical" evidence="1">
    <location>
        <begin position="39"/>
        <end position="61"/>
    </location>
</feature>
<proteinExistence type="predicted"/>
<sequence>MQQNPATQDHRILCKSLGKLLYRPSISAKEMVQANYPQVFVTNGVIALLWIASLLPIVFYSAADLPWYGWVGLVVSAAIWLLACKLLMSSVPQFYSARWDFIGEKGILSQRKNRQGKVLSQTMMLFDHEIACRQLADTLEIRQGKQRLQFSKATSGKAYQAVQQLLQNFRPKAKNKRPRNGKR</sequence>
<evidence type="ECO:0000313" key="3">
    <source>
        <dbReference type="Proteomes" id="UP000662770"/>
    </source>
</evidence>
<keyword evidence="1" id="KW-0812">Transmembrane</keyword>
<evidence type="ECO:0000313" key="2">
    <source>
        <dbReference type="EMBL" id="QSX34232.1"/>
    </source>
</evidence>
<keyword evidence="1" id="KW-1133">Transmembrane helix</keyword>
<protein>
    <recommendedName>
        <fullName evidence="4">DUF304 domain-containing protein</fullName>
    </recommendedName>
</protein>
<name>A0ABX7QS09_9GAMM</name>
<feature type="transmembrane region" description="Helical" evidence="1">
    <location>
        <begin position="67"/>
        <end position="88"/>
    </location>
</feature>
<dbReference type="Proteomes" id="UP000662770">
    <property type="component" value="Chromosome"/>
</dbReference>
<accession>A0ABX7QS09</accession>
<keyword evidence="3" id="KW-1185">Reference proteome</keyword>
<dbReference type="EMBL" id="CP071503">
    <property type="protein sequence ID" value="QSX34232.1"/>
    <property type="molecule type" value="Genomic_DNA"/>
</dbReference>
<dbReference type="RefSeq" id="WP_207355436.1">
    <property type="nucleotide sequence ID" value="NZ_CP071503.1"/>
</dbReference>
<organism evidence="2 3">
    <name type="scientific">Shewanella avicenniae</name>
    <dbReference type="NCBI Taxonomy" id="2814294"/>
    <lineage>
        <taxon>Bacteria</taxon>
        <taxon>Pseudomonadati</taxon>
        <taxon>Pseudomonadota</taxon>
        <taxon>Gammaproteobacteria</taxon>
        <taxon>Alteromonadales</taxon>
        <taxon>Shewanellaceae</taxon>
        <taxon>Shewanella</taxon>
    </lineage>
</organism>
<reference evidence="2 3" key="1">
    <citation type="submission" date="2021-03" db="EMBL/GenBank/DDBJ databases">
        <title>Novel species identification of genus Shewanella.</title>
        <authorList>
            <person name="Liu G."/>
            <person name="Zhang Q."/>
        </authorList>
    </citation>
    <scope>NUCLEOTIDE SEQUENCE [LARGE SCALE GENOMIC DNA]</scope>
    <source>
        <strain evidence="2 3">FJAT-51800</strain>
    </source>
</reference>
<gene>
    <name evidence="2" type="ORF">JYB87_02990</name>
</gene>
<keyword evidence="1" id="KW-0472">Membrane</keyword>
<evidence type="ECO:0000256" key="1">
    <source>
        <dbReference type="SAM" id="Phobius"/>
    </source>
</evidence>
<evidence type="ECO:0008006" key="4">
    <source>
        <dbReference type="Google" id="ProtNLM"/>
    </source>
</evidence>